<dbReference type="RefSeq" id="WP_006907108.1">
    <property type="nucleotide sequence ID" value="NZ_GG665867.1"/>
</dbReference>
<dbReference type="EMBL" id="ACIP02000007">
    <property type="protein sequence ID" value="EEP27437.1"/>
    <property type="molecule type" value="Genomic_DNA"/>
</dbReference>
<dbReference type="Proteomes" id="UP000003494">
    <property type="component" value="Unassembled WGS sequence"/>
</dbReference>
<gene>
    <name evidence="1" type="ORF">GCWU000342_02131</name>
</gene>
<organism evidence="1 2">
    <name type="scientific">Shuttleworthella satelles DSM 14600</name>
    <dbReference type="NCBI Taxonomy" id="626523"/>
    <lineage>
        <taxon>Bacteria</taxon>
        <taxon>Bacillati</taxon>
        <taxon>Bacillota</taxon>
        <taxon>Clostridia</taxon>
        <taxon>Lachnospirales</taxon>
        <taxon>Lachnospiraceae</taxon>
        <taxon>Shuttleworthella</taxon>
    </lineage>
</organism>
<keyword evidence="2" id="KW-1185">Reference proteome</keyword>
<evidence type="ECO:0000313" key="2">
    <source>
        <dbReference type="Proteomes" id="UP000003494"/>
    </source>
</evidence>
<reference evidence="1" key="1">
    <citation type="submission" date="2009-04" db="EMBL/GenBank/DDBJ databases">
        <authorList>
            <person name="Weinstock G."/>
            <person name="Sodergren E."/>
            <person name="Clifton S."/>
            <person name="Fulton L."/>
            <person name="Fulton B."/>
            <person name="Courtney L."/>
            <person name="Fronick C."/>
            <person name="Harrison M."/>
            <person name="Strong C."/>
            <person name="Farmer C."/>
            <person name="Delahaunty K."/>
            <person name="Markovic C."/>
            <person name="Hall O."/>
            <person name="Minx P."/>
            <person name="Tomlinson C."/>
            <person name="Mitreva M."/>
            <person name="Nelson J."/>
            <person name="Hou S."/>
            <person name="Wollam A."/>
            <person name="Pepin K.H."/>
            <person name="Johnson M."/>
            <person name="Bhonagiri V."/>
            <person name="Nash W.E."/>
            <person name="Warren W."/>
            <person name="Chinwalla A."/>
            <person name="Mardis E.R."/>
            <person name="Wilson R.K."/>
        </authorList>
    </citation>
    <scope>NUCLEOTIDE SEQUENCE [LARGE SCALE GENOMIC DNA]</scope>
    <source>
        <strain evidence="1">DSM 14600</strain>
    </source>
</reference>
<dbReference type="AlphaFoldDB" id="C4GDF8"/>
<sequence length="42" mass="5000">MQESYCRLGVFGSDPGKKHYKSMRRIMNFPIYYKKKGAIIKE</sequence>
<accession>C4GDF8</accession>
<proteinExistence type="predicted"/>
<comment type="caution">
    <text evidence="1">The sequence shown here is derived from an EMBL/GenBank/DDBJ whole genome shotgun (WGS) entry which is preliminary data.</text>
</comment>
<protein>
    <submittedName>
        <fullName evidence="1">Uncharacterized protein</fullName>
    </submittedName>
</protein>
<name>C4GDF8_9FIRM</name>
<dbReference type="HOGENOM" id="CLU_3257832_0_0_9"/>
<evidence type="ECO:0000313" key="1">
    <source>
        <dbReference type="EMBL" id="EEP27437.1"/>
    </source>
</evidence>